<dbReference type="Pfam" id="PF07833">
    <property type="entry name" value="Cu_amine_oxidN1"/>
    <property type="match status" value="1"/>
</dbReference>
<keyword evidence="5" id="KW-1185">Reference proteome</keyword>
<dbReference type="EMBL" id="WHOA01000132">
    <property type="protein sequence ID" value="NOU73669.1"/>
    <property type="molecule type" value="Genomic_DNA"/>
</dbReference>
<keyword evidence="2" id="KW-0732">Signal</keyword>
<protein>
    <recommendedName>
        <fullName evidence="3">Copper amine oxidase-like N-terminal domain-containing protein</fullName>
    </recommendedName>
</protein>
<name>A0ABX1Y1A0_9BACL</name>
<dbReference type="InterPro" id="IPR036582">
    <property type="entry name" value="Mao_N_sf"/>
</dbReference>
<dbReference type="SUPFAM" id="SSF55383">
    <property type="entry name" value="Copper amine oxidase, domain N"/>
    <property type="match status" value="1"/>
</dbReference>
<gene>
    <name evidence="4" type="ORF">GC098_19965</name>
</gene>
<dbReference type="InterPro" id="IPR012854">
    <property type="entry name" value="Cu_amine_oxidase-like_N"/>
</dbReference>
<dbReference type="Gene3D" id="3.30.457.10">
    <property type="entry name" value="Copper amine oxidase-like, N-terminal domain"/>
    <property type="match status" value="1"/>
</dbReference>
<organism evidence="4 5">
    <name type="scientific">Paenibacillus phytorum</name>
    <dbReference type="NCBI Taxonomy" id="2654977"/>
    <lineage>
        <taxon>Bacteria</taxon>
        <taxon>Bacillati</taxon>
        <taxon>Bacillota</taxon>
        <taxon>Bacilli</taxon>
        <taxon>Bacillales</taxon>
        <taxon>Paenibacillaceae</taxon>
        <taxon>Paenibacillus</taxon>
    </lineage>
</organism>
<evidence type="ECO:0000256" key="1">
    <source>
        <dbReference type="SAM" id="MobiDB-lite"/>
    </source>
</evidence>
<feature type="chain" id="PRO_5045971815" description="Copper amine oxidase-like N-terminal domain-containing protein" evidence="2">
    <location>
        <begin position="20"/>
        <end position="413"/>
    </location>
</feature>
<reference evidence="4 5" key="1">
    <citation type="submission" date="2019-10" db="EMBL/GenBank/DDBJ databases">
        <title>Description of Paenibacillus terrestris sp. nov.</title>
        <authorList>
            <person name="Carlier A."/>
            <person name="Qi S."/>
        </authorList>
    </citation>
    <scope>NUCLEOTIDE SEQUENCE [LARGE SCALE GENOMIC DNA]</scope>
    <source>
        <strain evidence="4 5">LMG 31458</strain>
    </source>
</reference>
<evidence type="ECO:0000259" key="3">
    <source>
        <dbReference type="Pfam" id="PF07833"/>
    </source>
</evidence>
<feature type="domain" description="Copper amine oxidase-like N-terminal" evidence="3">
    <location>
        <begin position="33"/>
        <end position="138"/>
    </location>
</feature>
<feature type="region of interest" description="Disordered" evidence="1">
    <location>
        <begin position="164"/>
        <end position="195"/>
    </location>
</feature>
<evidence type="ECO:0000313" key="4">
    <source>
        <dbReference type="EMBL" id="NOU73669.1"/>
    </source>
</evidence>
<evidence type="ECO:0000313" key="5">
    <source>
        <dbReference type="Proteomes" id="UP000616779"/>
    </source>
</evidence>
<comment type="caution">
    <text evidence="4">The sequence shown here is derived from an EMBL/GenBank/DDBJ whole genome shotgun (WGS) entry which is preliminary data.</text>
</comment>
<dbReference type="Proteomes" id="UP000616779">
    <property type="component" value="Unassembled WGS sequence"/>
</dbReference>
<evidence type="ECO:0000256" key="2">
    <source>
        <dbReference type="SAM" id="SignalP"/>
    </source>
</evidence>
<sequence length="413" mass="44721">MLICSLLFVIILLSVYPAAKTNAADQPPLKVFVDTARISFQVDPLLTDGTTLVQFRPLFEAIGMDVKWDEAQRLVTGSKSGLKIELRIDDSHATVNGKKVELSQGALIVNGSTMVPLRFIGEATGALVHWDPVNREISVVTENLLASLGLTKEEMLKRLADYAAKQQTPPTTPQTPAPGAQEPKPTTPITPVQPVGKPIDLSALQGMYYGFRDDFGGYQCGGACWDIYTFLPDNHILVGAPPQGGPETIDCTRDKCSTYTISEGKINLSAGYSRTIETSKNGELYIDGVFMTPVAPVTNGLTLQGTYKYISYSGLVGINAFSTSSTEYLSFASDGTFESTDLSIASLDVIVSDTQSSTSKSDTGTYTISGNTIILKYKDGTTARMLFFDHDVDGIDTLQDIQLGNNRFYIPKD</sequence>
<accession>A0ABX1Y1A0</accession>
<proteinExistence type="predicted"/>
<feature type="signal peptide" evidence="2">
    <location>
        <begin position="1"/>
        <end position="19"/>
    </location>
</feature>